<keyword evidence="3" id="KW-1185">Reference proteome</keyword>
<dbReference type="Proteomes" id="UP000824504">
    <property type="component" value="Chromosome"/>
</dbReference>
<dbReference type="InterPro" id="IPR047808">
    <property type="entry name" value="CueP-like"/>
</dbReference>
<protein>
    <submittedName>
        <fullName evidence="2">CueP family metal-binding protein</fullName>
    </submittedName>
</protein>
<organism evidence="2 3">
    <name type="scientific">Tessaracoccus palaemonis</name>
    <dbReference type="NCBI Taxonomy" id="2829499"/>
    <lineage>
        <taxon>Bacteria</taxon>
        <taxon>Bacillati</taxon>
        <taxon>Actinomycetota</taxon>
        <taxon>Actinomycetes</taxon>
        <taxon>Propionibacteriales</taxon>
        <taxon>Propionibacteriaceae</taxon>
        <taxon>Tessaracoccus</taxon>
    </lineage>
</organism>
<evidence type="ECO:0000313" key="3">
    <source>
        <dbReference type="Proteomes" id="UP000824504"/>
    </source>
</evidence>
<feature type="signal peptide" evidence="1">
    <location>
        <begin position="1"/>
        <end position="33"/>
    </location>
</feature>
<keyword evidence="1" id="KW-0732">Signal</keyword>
<evidence type="ECO:0000256" key="1">
    <source>
        <dbReference type="SAM" id="SignalP"/>
    </source>
</evidence>
<dbReference type="RefSeq" id="WP_219080227.1">
    <property type="nucleotide sequence ID" value="NZ_CP079216.1"/>
</dbReference>
<dbReference type="Pfam" id="PF21172">
    <property type="entry name" value="CueP"/>
    <property type="match status" value="1"/>
</dbReference>
<dbReference type="PROSITE" id="PS51318">
    <property type="entry name" value="TAT"/>
    <property type="match status" value="1"/>
</dbReference>
<dbReference type="NCBIfam" id="NF038094">
    <property type="entry name" value="CueP_fam"/>
    <property type="match status" value="1"/>
</dbReference>
<proteinExistence type="predicted"/>
<gene>
    <name evidence="2" type="ORF">KDB89_08740</name>
</gene>
<sequence length="202" mass="21484">MTTSITPRRRTFIVSAALTLLVTGLAVSGCAESAPDASSQQAGDGLLADHDLEGLDAAAIIERLDTMPVAQRPTDLMASIRPDSLLLSDDEGREAELPMPRDVVYVSVAPYLDETHECYFHSLTTCTGELASADISVTLTDDSGDVLVDDVLTTYDNGFVGLWIPRDLEATLTASYAGRSATTSVSTRSDDDATCITTLHLI</sequence>
<dbReference type="EMBL" id="CP079216">
    <property type="protein sequence ID" value="QXT61876.1"/>
    <property type="molecule type" value="Genomic_DNA"/>
</dbReference>
<reference evidence="2 3" key="1">
    <citation type="submission" date="2021-07" db="EMBL/GenBank/DDBJ databases">
        <title>complete genome sequencing of Tessaracoccus sp.J1M15.</title>
        <authorList>
            <person name="Bae J.-W."/>
            <person name="Kim D.-y."/>
        </authorList>
    </citation>
    <scope>NUCLEOTIDE SEQUENCE [LARGE SCALE GENOMIC DNA]</scope>
    <source>
        <strain evidence="2 3">J1M15</strain>
    </source>
</reference>
<dbReference type="InterPro" id="IPR006311">
    <property type="entry name" value="TAT_signal"/>
</dbReference>
<name>A0ABX8SEP6_9ACTN</name>
<feature type="chain" id="PRO_5046366526" evidence="1">
    <location>
        <begin position="34"/>
        <end position="202"/>
    </location>
</feature>
<evidence type="ECO:0000313" key="2">
    <source>
        <dbReference type="EMBL" id="QXT61876.1"/>
    </source>
</evidence>
<accession>A0ABX8SEP6</accession>